<dbReference type="RefSeq" id="WP_185252052.1">
    <property type="nucleotide sequence ID" value="NZ_JACKXE010000001.1"/>
</dbReference>
<evidence type="ECO:0000256" key="3">
    <source>
        <dbReference type="ARBA" id="ARBA00022801"/>
    </source>
</evidence>
<keyword evidence="7" id="KW-1185">Reference proteome</keyword>
<name>A0A7X0RGD5_9ACTN</name>
<dbReference type="PANTHER" id="PTHR47359:SF3">
    <property type="entry name" value="NLP_P60 DOMAIN-CONTAINING PROTEIN-RELATED"/>
    <property type="match status" value="1"/>
</dbReference>
<sequence length="161" mass="17721">MSAPRLRLLALPVLLPLIVVALLATTLGLAPGADAATRREKIHHARSIALHQIGDRYAYGAAGPRRFDCSGLVYYSYRKAGLSVPRTSSAQAAHARHIRKSHLRAGDFMYFHDGGGVYHVAIFLRWSHGHAVMLHAPGSGQRVHRDAPWTRSWFAGTLRGR</sequence>
<keyword evidence="2" id="KW-0645">Protease</keyword>
<reference evidence="6 7" key="1">
    <citation type="submission" date="2020-08" db="EMBL/GenBank/DDBJ databases">
        <authorList>
            <person name="Seo M.-J."/>
        </authorList>
    </citation>
    <scope>NUCLEOTIDE SEQUENCE [LARGE SCALE GENOMIC DNA]</scope>
    <source>
        <strain evidence="6 7">KIGAM211</strain>
    </source>
</reference>
<dbReference type="GO" id="GO:0006508">
    <property type="term" value="P:proteolysis"/>
    <property type="evidence" value="ECO:0007669"/>
    <property type="project" value="UniProtKB-KW"/>
</dbReference>
<accession>A0A7X0RGD5</accession>
<dbReference type="AlphaFoldDB" id="A0A7X0RGD5"/>
<dbReference type="Pfam" id="PF00877">
    <property type="entry name" value="NLPC_P60"/>
    <property type="match status" value="1"/>
</dbReference>
<keyword evidence="3" id="KW-0378">Hydrolase</keyword>
<dbReference type="PANTHER" id="PTHR47359">
    <property type="entry name" value="PEPTIDOGLYCAN DL-ENDOPEPTIDASE CWLO"/>
    <property type="match status" value="1"/>
</dbReference>
<dbReference type="InterPro" id="IPR051794">
    <property type="entry name" value="PG_Endopeptidase_C40"/>
</dbReference>
<comment type="caution">
    <text evidence="6">The sequence shown here is derived from an EMBL/GenBank/DDBJ whole genome shotgun (WGS) entry which is preliminary data.</text>
</comment>
<evidence type="ECO:0000313" key="7">
    <source>
        <dbReference type="Proteomes" id="UP000523955"/>
    </source>
</evidence>
<organism evidence="6 7">
    <name type="scientific">Nocardioides luti</name>
    <dbReference type="NCBI Taxonomy" id="2761101"/>
    <lineage>
        <taxon>Bacteria</taxon>
        <taxon>Bacillati</taxon>
        <taxon>Actinomycetota</taxon>
        <taxon>Actinomycetes</taxon>
        <taxon>Propionibacteriales</taxon>
        <taxon>Nocardioidaceae</taxon>
        <taxon>Nocardioides</taxon>
    </lineage>
</organism>
<feature type="domain" description="NlpC/P60" evidence="5">
    <location>
        <begin position="39"/>
        <end position="161"/>
    </location>
</feature>
<evidence type="ECO:0000259" key="5">
    <source>
        <dbReference type="PROSITE" id="PS51935"/>
    </source>
</evidence>
<protein>
    <submittedName>
        <fullName evidence="6">C40 family peptidase</fullName>
    </submittedName>
</protein>
<gene>
    <name evidence="6" type="ORF">H5V45_05775</name>
</gene>
<evidence type="ECO:0000256" key="4">
    <source>
        <dbReference type="ARBA" id="ARBA00022807"/>
    </source>
</evidence>
<evidence type="ECO:0000256" key="1">
    <source>
        <dbReference type="ARBA" id="ARBA00007074"/>
    </source>
</evidence>
<dbReference type="Proteomes" id="UP000523955">
    <property type="component" value="Unassembled WGS sequence"/>
</dbReference>
<dbReference type="InterPro" id="IPR038765">
    <property type="entry name" value="Papain-like_cys_pep_sf"/>
</dbReference>
<dbReference type="SUPFAM" id="SSF54001">
    <property type="entry name" value="Cysteine proteinases"/>
    <property type="match status" value="1"/>
</dbReference>
<dbReference type="InterPro" id="IPR000064">
    <property type="entry name" value="NLP_P60_dom"/>
</dbReference>
<evidence type="ECO:0000256" key="2">
    <source>
        <dbReference type="ARBA" id="ARBA00022670"/>
    </source>
</evidence>
<evidence type="ECO:0000313" key="6">
    <source>
        <dbReference type="EMBL" id="MBB6626825.1"/>
    </source>
</evidence>
<proteinExistence type="inferred from homology"/>
<dbReference type="PROSITE" id="PS51935">
    <property type="entry name" value="NLPC_P60"/>
    <property type="match status" value="1"/>
</dbReference>
<dbReference type="GO" id="GO:0008234">
    <property type="term" value="F:cysteine-type peptidase activity"/>
    <property type="evidence" value="ECO:0007669"/>
    <property type="project" value="UniProtKB-KW"/>
</dbReference>
<dbReference type="EMBL" id="JACKXE010000001">
    <property type="protein sequence ID" value="MBB6626825.1"/>
    <property type="molecule type" value="Genomic_DNA"/>
</dbReference>
<dbReference type="Gene3D" id="3.90.1720.10">
    <property type="entry name" value="endopeptidase domain like (from Nostoc punctiforme)"/>
    <property type="match status" value="1"/>
</dbReference>
<keyword evidence="4" id="KW-0788">Thiol protease</keyword>
<comment type="similarity">
    <text evidence="1">Belongs to the peptidase C40 family.</text>
</comment>